<dbReference type="InterPro" id="IPR042044">
    <property type="entry name" value="EXOC6PINT-1/Sec15/Tip20_C_dom2"/>
</dbReference>
<evidence type="ECO:0000313" key="9">
    <source>
        <dbReference type="Proteomes" id="UP000800041"/>
    </source>
</evidence>
<evidence type="ECO:0000259" key="6">
    <source>
        <dbReference type="Pfam" id="PF04091"/>
    </source>
</evidence>
<evidence type="ECO:0000256" key="3">
    <source>
        <dbReference type="ARBA" id="ARBA00022483"/>
    </source>
</evidence>
<name>A0A6G1GYU0_9PEZI</name>
<keyword evidence="9" id="KW-1185">Reference proteome</keyword>
<dbReference type="GO" id="GO:0016020">
    <property type="term" value="C:membrane"/>
    <property type="evidence" value="ECO:0007669"/>
    <property type="project" value="TreeGrafter"/>
</dbReference>
<dbReference type="InterPro" id="IPR048359">
    <property type="entry name" value="EXOC6_Sec15_N"/>
</dbReference>
<dbReference type="Proteomes" id="UP000800041">
    <property type="component" value="Unassembled WGS sequence"/>
</dbReference>
<dbReference type="GO" id="GO:0000145">
    <property type="term" value="C:exocyst"/>
    <property type="evidence" value="ECO:0007669"/>
    <property type="project" value="UniProtKB-UniRule"/>
</dbReference>
<dbReference type="Gene3D" id="1.10.357.30">
    <property type="entry name" value="Exocyst complex subunit Sec15 C-terminal domain, N-terminal subdomain"/>
    <property type="match status" value="1"/>
</dbReference>
<dbReference type="PIRSF" id="PIRSF025007">
    <property type="entry name" value="Sec15"/>
    <property type="match status" value="1"/>
</dbReference>
<protein>
    <recommendedName>
        <fullName evidence="5">Exocyst complex component SEC15</fullName>
    </recommendedName>
</protein>
<dbReference type="InterPro" id="IPR046361">
    <property type="entry name" value="EXOC6/Sec15_C"/>
</dbReference>
<dbReference type="InterPro" id="IPR007225">
    <property type="entry name" value="EXOC6/Sec15"/>
</dbReference>
<comment type="function">
    <text evidence="5">Component of the exocyst complex involved in the docking of exocytic vesicles with fusion sites on the plasma membrane.</text>
</comment>
<reference evidence="8" key="1">
    <citation type="journal article" date="2020" name="Stud. Mycol.">
        <title>101 Dothideomycetes genomes: a test case for predicting lifestyles and emergence of pathogens.</title>
        <authorList>
            <person name="Haridas S."/>
            <person name="Albert R."/>
            <person name="Binder M."/>
            <person name="Bloem J."/>
            <person name="Labutti K."/>
            <person name="Salamov A."/>
            <person name="Andreopoulos B."/>
            <person name="Baker S."/>
            <person name="Barry K."/>
            <person name="Bills G."/>
            <person name="Bluhm B."/>
            <person name="Cannon C."/>
            <person name="Castanera R."/>
            <person name="Culley D."/>
            <person name="Daum C."/>
            <person name="Ezra D."/>
            <person name="Gonzalez J."/>
            <person name="Henrissat B."/>
            <person name="Kuo A."/>
            <person name="Liang C."/>
            <person name="Lipzen A."/>
            <person name="Lutzoni F."/>
            <person name="Magnuson J."/>
            <person name="Mondo S."/>
            <person name="Nolan M."/>
            <person name="Ohm R."/>
            <person name="Pangilinan J."/>
            <person name="Park H.-J."/>
            <person name="Ramirez L."/>
            <person name="Alfaro M."/>
            <person name="Sun H."/>
            <person name="Tritt A."/>
            <person name="Yoshinaga Y."/>
            <person name="Zwiers L.-H."/>
            <person name="Turgeon B."/>
            <person name="Goodwin S."/>
            <person name="Spatafora J."/>
            <person name="Crous P."/>
            <person name="Grigoriev I."/>
        </authorList>
    </citation>
    <scope>NUCLEOTIDE SEQUENCE</scope>
    <source>
        <strain evidence="8">CBS 113979</strain>
    </source>
</reference>
<dbReference type="OrthoDB" id="10267033at2759"/>
<comment type="similarity">
    <text evidence="1 5">Belongs to the SEC15 family.</text>
</comment>
<proteinExistence type="inferred from homology"/>
<dbReference type="AlphaFoldDB" id="A0A6G1GYU0"/>
<organism evidence="8 9">
    <name type="scientific">Aulographum hederae CBS 113979</name>
    <dbReference type="NCBI Taxonomy" id="1176131"/>
    <lineage>
        <taxon>Eukaryota</taxon>
        <taxon>Fungi</taxon>
        <taxon>Dikarya</taxon>
        <taxon>Ascomycota</taxon>
        <taxon>Pezizomycotina</taxon>
        <taxon>Dothideomycetes</taxon>
        <taxon>Pleosporomycetidae</taxon>
        <taxon>Aulographales</taxon>
        <taxon>Aulographaceae</taxon>
    </lineage>
</organism>
<dbReference type="Pfam" id="PF04091">
    <property type="entry name" value="Sec15_C"/>
    <property type="match status" value="1"/>
</dbReference>
<evidence type="ECO:0000256" key="1">
    <source>
        <dbReference type="ARBA" id="ARBA00007944"/>
    </source>
</evidence>
<dbReference type="GO" id="GO:0006886">
    <property type="term" value="P:intracellular protein transport"/>
    <property type="evidence" value="ECO:0007669"/>
    <property type="project" value="InterPro"/>
</dbReference>
<feature type="domain" description="Exocyst complex component EXOC6/Sec15 N-terminal" evidence="7">
    <location>
        <begin position="51"/>
        <end position="219"/>
    </location>
</feature>
<dbReference type="GO" id="GO:0090522">
    <property type="term" value="P:vesicle tethering involved in exocytosis"/>
    <property type="evidence" value="ECO:0007669"/>
    <property type="project" value="UniProtKB-UniRule"/>
</dbReference>
<dbReference type="Gene3D" id="1.20.58.670">
    <property type="entry name" value="Dsl1p vesicle tethering complex, Tip20p subunit, domain D"/>
    <property type="match status" value="1"/>
</dbReference>
<evidence type="ECO:0000256" key="5">
    <source>
        <dbReference type="PIRNR" id="PIRNR025007"/>
    </source>
</evidence>
<keyword evidence="2 5" id="KW-0813">Transport</keyword>
<dbReference type="GO" id="GO:0006893">
    <property type="term" value="P:Golgi to plasma membrane transport"/>
    <property type="evidence" value="ECO:0007669"/>
    <property type="project" value="TreeGrafter"/>
</dbReference>
<evidence type="ECO:0000256" key="2">
    <source>
        <dbReference type="ARBA" id="ARBA00022448"/>
    </source>
</evidence>
<dbReference type="Pfam" id="PF20651">
    <property type="entry name" value="EXOC6_Sec15_N"/>
    <property type="match status" value="1"/>
</dbReference>
<keyword evidence="4" id="KW-0175">Coiled coil</keyword>
<evidence type="ECO:0000256" key="4">
    <source>
        <dbReference type="ARBA" id="ARBA00023054"/>
    </source>
</evidence>
<evidence type="ECO:0000313" key="8">
    <source>
        <dbReference type="EMBL" id="KAF1985919.1"/>
    </source>
</evidence>
<dbReference type="PANTHER" id="PTHR12702:SF0">
    <property type="entry name" value="EXOCYST COMPLEX COMPONENT 6"/>
    <property type="match status" value="1"/>
</dbReference>
<sequence>MPFALDGPDEMAGAAQQITLTSSDADYIDQLVPVLKDLRSSDRAAQLMHSLDQLSADREAEIERMCNSNHQEFVNSVNQLLSVREGTVNLTSEILSLSQSIQASTERLVKQKRALVDSRGVRQNIDEVNKAINACLEVLRLANQIYDLLAKYKYYPALRALDELRSVHLREVGRYKIAEMIEKSVPETQKLIAKSVMDDLNTWLFRIREVTGHLGEVAFTQTSDRRERMKERVEQEEDDESDRDKVFSRFNFKLNSPVELALDETEEFDVLNNDVLDIDIEFHPLLECLHIHETLGQGAKFRAEYGATRRQQRDLTIPADLDLVGDENYWLSQLLENVAGFAILEKVIMNKTENFRSPADVEEIWESMCKGATALITKNLPAVDDDRELLRIKGRLGLFIQTMETWEFSTASLEPLILTIFEKYAQLLRNRFSDDFQEIVSTDDYMPMAIHTPEELEKVVSNGWFKTETDLVNLSLPTVFPFSQMYALCCIDIRNFLNAIYLFSDDLLQRSSVIDDTLKTSLDELLCDQVCQLLLDRLSSQYPGQIVQILTNFEYFEIACVELQTFLFEARSSTSASGPVVLNATERFREGRKTAEKRIFELVNSKIDDLIETAEYDWLALTPLADPSTYMQELTRYLSANMSSVLLGLPPEIKELVYFDALSHASTSLLSLPLHPSVKKISPAAVATLAADVAFLSDFVDELGNPILKENLDELVQTVALMGAENGDEFFDVASRNRKYGRVDNLNGATLLEKVGEGRDIGGGGVQSPVKTDRFASIRAGFGMNK</sequence>
<dbReference type="InterPro" id="IPR042045">
    <property type="entry name" value="EXOC6/Sec15_C_dom1"/>
</dbReference>
<dbReference type="EMBL" id="ML977159">
    <property type="protein sequence ID" value="KAF1985919.1"/>
    <property type="molecule type" value="Genomic_DNA"/>
</dbReference>
<dbReference type="PANTHER" id="PTHR12702">
    <property type="entry name" value="SEC15"/>
    <property type="match status" value="1"/>
</dbReference>
<gene>
    <name evidence="8" type="ORF">K402DRAFT_378138</name>
</gene>
<keyword evidence="3 5" id="KW-0268">Exocytosis</keyword>
<feature type="domain" description="Exocyst complex subunit EXOC6/Sec15 C-terminal" evidence="6">
    <location>
        <begin position="413"/>
        <end position="754"/>
    </location>
</feature>
<evidence type="ECO:0000259" key="7">
    <source>
        <dbReference type="Pfam" id="PF20651"/>
    </source>
</evidence>
<accession>A0A6G1GYU0</accession>